<feature type="domain" description="Aminoglycoside phosphotransferase" evidence="1">
    <location>
        <begin position="127"/>
        <end position="189"/>
    </location>
</feature>
<proteinExistence type="predicted"/>
<dbReference type="GO" id="GO:0016740">
    <property type="term" value="F:transferase activity"/>
    <property type="evidence" value="ECO:0007669"/>
    <property type="project" value="UniProtKB-KW"/>
</dbReference>
<dbReference type="RefSeq" id="WP_072914063.1">
    <property type="nucleotide sequence ID" value="NZ_FRDM01000003.1"/>
</dbReference>
<reference evidence="2 3" key="1">
    <citation type="submission" date="2016-12" db="EMBL/GenBank/DDBJ databases">
        <authorList>
            <person name="Song W.-J."/>
            <person name="Kurnit D.M."/>
        </authorList>
    </citation>
    <scope>NUCLEOTIDE SEQUENCE [LARGE SCALE GENOMIC DNA]</scope>
    <source>
        <strain evidence="2 3">DSM 43162</strain>
    </source>
</reference>
<protein>
    <submittedName>
        <fullName evidence="2">Phosphotransferase enzyme family protein</fullName>
    </submittedName>
</protein>
<evidence type="ECO:0000313" key="3">
    <source>
        <dbReference type="Proteomes" id="UP000184428"/>
    </source>
</evidence>
<sequence>MPGEGEPEVLLLGGTANRGQVVRVGDTVRRPQRATSPATHALLRHLADVGFAGAPRFLGVDGQGREVLSYVAGTAVTPPYPAWALTDEALGSVAHLLRDYHRAVSTFDPTSLPWPPSPPARFAGELVSHNDVNLDNVVFRDGRAAALIDFDLASPGCRVWDVACAVRLWAPLRPDRLIDDSRRGRALARLRLFVDGYGLSRTDRERLVTAVRQNHEWSYDIVGTAAANGHAGFADYWTGGARERAERTRQWYLASEDLLRTALL</sequence>
<dbReference type="InterPro" id="IPR011009">
    <property type="entry name" value="Kinase-like_dom_sf"/>
</dbReference>
<dbReference type="Gene3D" id="3.90.1200.10">
    <property type="match status" value="1"/>
</dbReference>
<dbReference type="EMBL" id="FRDM01000003">
    <property type="protein sequence ID" value="SHN59653.1"/>
    <property type="molecule type" value="Genomic_DNA"/>
</dbReference>
<name>A0A1M7SMI3_9ACTN</name>
<evidence type="ECO:0000259" key="1">
    <source>
        <dbReference type="Pfam" id="PF01636"/>
    </source>
</evidence>
<organism evidence="2 3">
    <name type="scientific">Geodermatophilus obscurus</name>
    <dbReference type="NCBI Taxonomy" id="1861"/>
    <lineage>
        <taxon>Bacteria</taxon>
        <taxon>Bacillati</taxon>
        <taxon>Actinomycetota</taxon>
        <taxon>Actinomycetes</taxon>
        <taxon>Geodermatophilales</taxon>
        <taxon>Geodermatophilaceae</taxon>
        <taxon>Geodermatophilus</taxon>
    </lineage>
</organism>
<gene>
    <name evidence="2" type="ORF">SAMN05660350_00900</name>
</gene>
<keyword evidence="2" id="KW-0808">Transferase</keyword>
<dbReference type="OrthoDB" id="236897at2"/>
<dbReference type="SUPFAM" id="SSF56112">
    <property type="entry name" value="Protein kinase-like (PK-like)"/>
    <property type="match status" value="1"/>
</dbReference>
<accession>A0A1M7SMI3</accession>
<dbReference type="AlphaFoldDB" id="A0A1M7SMI3"/>
<dbReference type="Pfam" id="PF01636">
    <property type="entry name" value="APH"/>
    <property type="match status" value="1"/>
</dbReference>
<dbReference type="InterPro" id="IPR002575">
    <property type="entry name" value="Aminoglycoside_PTrfase"/>
</dbReference>
<evidence type="ECO:0000313" key="2">
    <source>
        <dbReference type="EMBL" id="SHN59653.1"/>
    </source>
</evidence>
<dbReference type="Proteomes" id="UP000184428">
    <property type="component" value="Unassembled WGS sequence"/>
</dbReference>